<organism evidence="1 2">
    <name type="scientific">Halteria grandinella</name>
    <dbReference type="NCBI Taxonomy" id="5974"/>
    <lineage>
        <taxon>Eukaryota</taxon>
        <taxon>Sar</taxon>
        <taxon>Alveolata</taxon>
        <taxon>Ciliophora</taxon>
        <taxon>Intramacronucleata</taxon>
        <taxon>Spirotrichea</taxon>
        <taxon>Stichotrichia</taxon>
        <taxon>Sporadotrichida</taxon>
        <taxon>Halteriidae</taxon>
        <taxon>Halteria</taxon>
    </lineage>
</organism>
<accession>A0A8J8P7U8</accession>
<name>A0A8J8P7U8_HALGN</name>
<evidence type="ECO:0000313" key="1">
    <source>
        <dbReference type="EMBL" id="TNV87415.1"/>
    </source>
</evidence>
<sequence length="1209" mass="133466">MRTLINTNNHMLTARVTIFLLEFLTNIDTDPEIYFSYFDASNNDIELNPPSFKPFGGQSSSMNVVCLCYGNSIHMQYVRWRVGSNARFPFYADCDRNYTSSAQIFENDYLYRINFRVASLLPAKPPIITSSTLSAVTIIGGESAQTRTFTAEDDAYQDYDVSASYIGTLPSYITLSGWTFTIAPTANDPSATYTVQYRAFNTYTYSTTQTFTVTVIHNDPPVLVTGISDFSIPVGTAISKTVVATDAQGTTLTLTLGSPLPGFTQITGFQFDFSPQYTELPQVKTISYTISDGVKSIGPYQFTVTIVNLLPSIDQGISDFSMFVGSTITKTLTVSDPEGATVTSSPVLALPSYISKSGHSFTFTPTYLQGNSTYSLQYTISDGPQSVGPNTFQVTVVNRVPAVTSEILDFDKKVGSGPTLKTFVGNDPEGNALVITVTSALPGFITRSGFVFTINPSFSEPAQTVTVTYTISDQVNTLPQFSYQVIVINEPPILNQNIDDFLMYVGSRPISLTLDVTDPEGNTVTSDLSVTLPSYITKLLHEFTFNPLYSQGNSTFTAIYTISDGPNTIGPFNFKIDVENREPVVVSAIQDFSIKVGSGGVDKFFDVYDPDGNAITLVVTSTLPSYITCSGFTFTINPSYAIAAATITVTFTISDGVNTLPQFMFIVTVINDPPIWTEVIVNQKCEVGHVCTYSPGHLDPEGNVVTMTYTGPSFITKLAGNVFQTAAPYSQYPGSVLVQNIILSDGVNFSPPEMFNVLIINLPPDSLTQYDQTMKAGAVRNYYVPPSRDPEHNFIVTTVINLDPIYASFDPATLIITFSPSYIQPPNIRTIYIHYFDGALTTTNLFEFTLINEEPYFNPSLIHQNLVTTFALTYTLPIPTDPEGNTTSFQFLNMQDLPDFACWNEEAKAIQLAPLEGDEYKHFTCIFNISDGLYMLQFLLEINIHPLPILDPVHANNALALYNIGPPYFSSPPSVTLRVSQSILYELPTIIDPDGDQIETPEIQLGSSIPFATLVDMTKIQLYPSKGNEGRYQIKVLLRDRNSYFPLSNELYINIEVQPKGLNAPNPQTPSSLPLPDSEFQNVNKRTKIIRKNVRLWNGKIDTTGAYAIKFNPDLPFKLITQLQASKPFKLTIVPPSWNGNNPTLSQLALSIQRDPTSCIQLDYTITSANTKQLKLQVDVKTIGALPLRQVSQTRIIRLFSKIIMSFWS</sequence>
<dbReference type="Proteomes" id="UP000785679">
    <property type="component" value="Unassembled WGS sequence"/>
</dbReference>
<gene>
    <name evidence="1" type="ORF">FGO68_gene7691</name>
</gene>
<proteinExistence type="predicted"/>
<evidence type="ECO:0000313" key="2">
    <source>
        <dbReference type="Proteomes" id="UP000785679"/>
    </source>
</evidence>
<protein>
    <recommendedName>
        <fullName evidence="3">Cadherin domain-containing protein</fullName>
    </recommendedName>
</protein>
<keyword evidence="2" id="KW-1185">Reference proteome</keyword>
<dbReference type="AlphaFoldDB" id="A0A8J8P7U8"/>
<comment type="caution">
    <text evidence="1">The sequence shown here is derived from an EMBL/GenBank/DDBJ whole genome shotgun (WGS) entry which is preliminary data.</text>
</comment>
<reference evidence="1" key="1">
    <citation type="submission" date="2019-06" db="EMBL/GenBank/DDBJ databases">
        <authorList>
            <person name="Zheng W."/>
        </authorList>
    </citation>
    <scope>NUCLEOTIDE SEQUENCE</scope>
    <source>
        <strain evidence="1">QDHG01</strain>
    </source>
</reference>
<dbReference type="EMBL" id="RRYP01000444">
    <property type="protein sequence ID" value="TNV87415.1"/>
    <property type="molecule type" value="Genomic_DNA"/>
</dbReference>
<evidence type="ECO:0008006" key="3">
    <source>
        <dbReference type="Google" id="ProtNLM"/>
    </source>
</evidence>